<keyword evidence="2" id="KW-0378">Hydrolase</keyword>
<evidence type="ECO:0000256" key="1">
    <source>
        <dbReference type="ARBA" id="ARBA00022723"/>
    </source>
</evidence>
<organism evidence="4">
    <name type="scientific">uncultured Anaerotruncus sp</name>
    <dbReference type="NCBI Taxonomy" id="905011"/>
    <lineage>
        <taxon>Bacteria</taxon>
        <taxon>Bacillati</taxon>
        <taxon>Bacillota</taxon>
        <taxon>Clostridia</taxon>
        <taxon>Eubacteriales</taxon>
        <taxon>Oscillospiraceae</taxon>
        <taxon>Anaerotruncus</taxon>
        <taxon>environmental samples</taxon>
    </lineage>
</organism>
<dbReference type="SUPFAM" id="SSF56300">
    <property type="entry name" value="Metallo-dependent phosphatases"/>
    <property type="match status" value="1"/>
</dbReference>
<evidence type="ECO:0000259" key="3">
    <source>
        <dbReference type="Pfam" id="PF00149"/>
    </source>
</evidence>
<dbReference type="GO" id="GO:0016020">
    <property type="term" value="C:membrane"/>
    <property type="evidence" value="ECO:0007669"/>
    <property type="project" value="GOC"/>
</dbReference>
<evidence type="ECO:0000313" key="4">
    <source>
        <dbReference type="EMBL" id="SCJ40621.1"/>
    </source>
</evidence>
<protein>
    <submittedName>
        <fullName evidence="4">Phosphodiesterase YaeI</fullName>
    </submittedName>
</protein>
<reference evidence="4" key="1">
    <citation type="submission" date="2015-09" db="EMBL/GenBank/DDBJ databases">
        <authorList>
            <consortium name="Pathogen Informatics"/>
        </authorList>
    </citation>
    <scope>NUCLEOTIDE SEQUENCE</scope>
    <source>
        <strain evidence="4">2789STDY5834896</strain>
    </source>
</reference>
<dbReference type="Pfam" id="PF00149">
    <property type="entry name" value="Metallophos"/>
    <property type="match status" value="1"/>
</dbReference>
<dbReference type="GO" id="GO:0046872">
    <property type="term" value="F:metal ion binding"/>
    <property type="evidence" value="ECO:0007669"/>
    <property type="project" value="UniProtKB-KW"/>
</dbReference>
<dbReference type="InterPro" id="IPR004843">
    <property type="entry name" value="Calcineurin-like_PHP"/>
</dbReference>
<dbReference type="AlphaFoldDB" id="A0A1C6G5M6"/>
<dbReference type="EMBL" id="FMHG01000001">
    <property type="protein sequence ID" value="SCJ40621.1"/>
    <property type="molecule type" value="Genomic_DNA"/>
</dbReference>
<dbReference type="PANTHER" id="PTHR31302:SF31">
    <property type="entry name" value="PHOSPHODIESTERASE YAEI"/>
    <property type="match status" value="1"/>
</dbReference>
<evidence type="ECO:0000256" key="2">
    <source>
        <dbReference type="ARBA" id="ARBA00022801"/>
    </source>
</evidence>
<feature type="domain" description="Calcineurin-like phosphoesterase" evidence="3">
    <location>
        <begin position="44"/>
        <end position="223"/>
    </location>
</feature>
<dbReference type="InterPro" id="IPR051158">
    <property type="entry name" value="Metallophosphoesterase_sf"/>
</dbReference>
<proteinExistence type="predicted"/>
<dbReference type="Gene3D" id="3.60.21.10">
    <property type="match status" value="1"/>
</dbReference>
<accession>A0A1C6G5M6</accession>
<sequence length="296" mass="32352">MPYSLWAGILAAALVGSAAFYFYCQNHCLQVSRPVLDLGLDAPLRVLHLSDLHSASFGRGGRALYQMAVQLEPQLICVTGDWIDAKDSAWRRTADALIQLTAVAPVVFVPGNHEHRSGRWPQIRPYLERGGVQVLCGDLLTLHTAVGPVSLLGLDERRGVTYGQYLSRRGDPAPDPYSQLFAALAQRPGPRLLLTHYPEQFCQKGGGGHSRHSFSLQLSGHAHGGQIRFPFPQGLIAPGQGLFPRYTAGLFTCRGQRLPSGSRPHGPALLVSRGLGNSFFPLRVQNRPEVILLTLR</sequence>
<dbReference type="PANTHER" id="PTHR31302">
    <property type="entry name" value="TRANSMEMBRANE PROTEIN WITH METALLOPHOSPHOESTERASE DOMAIN-RELATED"/>
    <property type="match status" value="1"/>
</dbReference>
<dbReference type="InterPro" id="IPR029052">
    <property type="entry name" value="Metallo-depent_PP-like"/>
</dbReference>
<gene>
    <name evidence="4" type="ORF">SAMEA3545359_00240</name>
</gene>
<name>A0A1C6G5M6_9FIRM</name>
<keyword evidence="1" id="KW-0479">Metal-binding</keyword>
<dbReference type="GO" id="GO:0009245">
    <property type="term" value="P:lipid A biosynthetic process"/>
    <property type="evidence" value="ECO:0007669"/>
    <property type="project" value="TreeGrafter"/>
</dbReference>
<dbReference type="GO" id="GO:0008758">
    <property type="term" value="F:UDP-2,3-diacylglucosamine hydrolase activity"/>
    <property type="evidence" value="ECO:0007669"/>
    <property type="project" value="TreeGrafter"/>
</dbReference>